<evidence type="ECO:0000313" key="3">
    <source>
        <dbReference type="Proteomes" id="UP001524569"/>
    </source>
</evidence>
<evidence type="ECO:0000256" key="1">
    <source>
        <dbReference type="SAM" id="MobiDB-lite"/>
    </source>
</evidence>
<comment type="caution">
    <text evidence="2">The sequence shown here is derived from an EMBL/GenBank/DDBJ whole genome shotgun (WGS) entry which is preliminary data.</text>
</comment>
<gene>
    <name evidence="2" type="ORF">NP603_09485</name>
</gene>
<feature type="region of interest" description="Disordered" evidence="1">
    <location>
        <begin position="302"/>
        <end position="326"/>
    </location>
</feature>
<protein>
    <submittedName>
        <fullName evidence="2">PilW family protein</fullName>
    </submittedName>
</protein>
<reference evidence="2 3" key="1">
    <citation type="submission" date="2022-07" db="EMBL/GenBank/DDBJ databases">
        <title>Methylomonas rivi sp. nov., Methylomonas rosea sp. nov., Methylomonas aureus sp. nov. and Methylomonas subterranea sp. nov., four novel methanotrophs isolated from a freshwater creek and the deep terrestrial subsurface.</title>
        <authorList>
            <person name="Abin C."/>
            <person name="Sankaranarayanan K."/>
            <person name="Garner C."/>
            <person name="Sindelar R."/>
            <person name="Kotary K."/>
            <person name="Garner R."/>
            <person name="Barclay S."/>
            <person name="Lawson P."/>
            <person name="Krumholz L."/>
        </authorList>
    </citation>
    <scope>NUCLEOTIDE SEQUENCE [LARGE SCALE GENOMIC DNA]</scope>
    <source>
        <strain evidence="2 3">SURF-1</strain>
    </source>
</reference>
<evidence type="ECO:0000313" key="2">
    <source>
        <dbReference type="EMBL" id="MCQ8181340.1"/>
    </source>
</evidence>
<dbReference type="Pfam" id="PF16074">
    <property type="entry name" value="PilW"/>
    <property type="match status" value="1"/>
</dbReference>
<dbReference type="Proteomes" id="UP001524569">
    <property type="component" value="Unassembled WGS sequence"/>
</dbReference>
<dbReference type="EMBL" id="JANIBM010000008">
    <property type="protein sequence ID" value="MCQ8181340.1"/>
    <property type="molecule type" value="Genomic_DNA"/>
</dbReference>
<sequence>MLLASRQSFRSQDVLARMQEGARTAFHILEKDMRMAGFRGCPVNSAAGGDINVLVNSTDWDKNLIGQPLIGYEKASATAWSAFPTGINGVVGNVIAGDAVTILHADNTQEYIVSSHTPASTPPQFTLTANHDIKQGQILIAAKADCSRIALFQNTKDCTLNSNGNCGHSLIQHNAVSPCNAGNSRKGLGSPIGSCPDGTSDTFDAGSRLFRLSATTYYLRNNASNQPSLYRQVLSTSGGSPTNTAEELIEGVQDMQISYAVDTGTDKAVDAYVTADAVADWSKVLGIRVSLLMVSRQDEQGITSSPQRYSIDKNGDGDSEDTGETVTPTDYLLRKVFTTTIAIKNRL</sequence>
<organism evidence="2 3">
    <name type="scientific">Methylomonas aurea</name>
    <dbReference type="NCBI Taxonomy" id="2952224"/>
    <lineage>
        <taxon>Bacteria</taxon>
        <taxon>Pseudomonadati</taxon>
        <taxon>Pseudomonadota</taxon>
        <taxon>Gammaproteobacteria</taxon>
        <taxon>Methylococcales</taxon>
        <taxon>Methylococcaceae</taxon>
        <taxon>Methylomonas</taxon>
    </lineage>
</organism>
<name>A0ABT1UI32_9GAMM</name>
<proteinExistence type="predicted"/>
<accession>A0ABT1UI32</accession>
<keyword evidence="3" id="KW-1185">Reference proteome</keyword>
<dbReference type="RefSeq" id="WP_256610628.1">
    <property type="nucleotide sequence ID" value="NZ_JANIBM010000008.1"/>
</dbReference>
<dbReference type="InterPro" id="IPR032092">
    <property type="entry name" value="PilW"/>
</dbReference>